<keyword evidence="2" id="KW-1185">Reference proteome</keyword>
<dbReference type="AlphaFoldDB" id="A0AAV4B9G4"/>
<name>A0AAV4B9G4_9GAST</name>
<protein>
    <submittedName>
        <fullName evidence="1">Uncharacterized protein</fullName>
    </submittedName>
</protein>
<dbReference type="EMBL" id="BLXT01004727">
    <property type="protein sequence ID" value="GFO17091.1"/>
    <property type="molecule type" value="Genomic_DNA"/>
</dbReference>
<dbReference type="Proteomes" id="UP000735302">
    <property type="component" value="Unassembled WGS sequence"/>
</dbReference>
<reference evidence="1 2" key="1">
    <citation type="journal article" date="2021" name="Elife">
        <title>Chloroplast acquisition without the gene transfer in kleptoplastic sea slugs, Plakobranchus ocellatus.</title>
        <authorList>
            <person name="Maeda T."/>
            <person name="Takahashi S."/>
            <person name="Yoshida T."/>
            <person name="Shimamura S."/>
            <person name="Takaki Y."/>
            <person name="Nagai Y."/>
            <person name="Toyoda A."/>
            <person name="Suzuki Y."/>
            <person name="Arimoto A."/>
            <person name="Ishii H."/>
            <person name="Satoh N."/>
            <person name="Nishiyama T."/>
            <person name="Hasebe M."/>
            <person name="Maruyama T."/>
            <person name="Minagawa J."/>
            <person name="Obokata J."/>
            <person name="Shigenobu S."/>
        </authorList>
    </citation>
    <scope>NUCLEOTIDE SEQUENCE [LARGE SCALE GENOMIC DNA]</scope>
</reference>
<sequence length="84" mass="9757">MRCNLGNSNKSKWGRPEMLYLKPHYRNKNQFGPSGIYIKLQIGGHKKPKKQEIVEGGLKYSALQWKYGETLPNSGPHYSWHIDQ</sequence>
<accession>A0AAV4B9G4</accession>
<comment type="caution">
    <text evidence="1">The sequence shown here is derived from an EMBL/GenBank/DDBJ whole genome shotgun (WGS) entry which is preliminary data.</text>
</comment>
<organism evidence="1 2">
    <name type="scientific">Plakobranchus ocellatus</name>
    <dbReference type="NCBI Taxonomy" id="259542"/>
    <lineage>
        <taxon>Eukaryota</taxon>
        <taxon>Metazoa</taxon>
        <taxon>Spiralia</taxon>
        <taxon>Lophotrochozoa</taxon>
        <taxon>Mollusca</taxon>
        <taxon>Gastropoda</taxon>
        <taxon>Heterobranchia</taxon>
        <taxon>Euthyneura</taxon>
        <taxon>Panpulmonata</taxon>
        <taxon>Sacoglossa</taxon>
        <taxon>Placobranchoidea</taxon>
        <taxon>Plakobranchidae</taxon>
        <taxon>Plakobranchus</taxon>
    </lineage>
</organism>
<proteinExistence type="predicted"/>
<evidence type="ECO:0000313" key="2">
    <source>
        <dbReference type="Proteomes" id="UP000735302"/>
    </source>
</evidence>
<gene>
    <name evidence="1" type="ORF">PoB_004359600</name>
</gene>
<evidence type="ECO:0000313" key="1">
    <source>
        <dbReference type="EMBL" id="GFO17091.1"/>
    </source>
</evidence>